<evidence type="ECO:0000259" key="2">
    <source>
        <dbReference type="Pfam" id="PF13271"/>
    </source>
</evidence>
<keyword evidence="4" id="KW-1185">Reference proteome</keyword>
<keyword evidence="1" id="KW-0677">Repeat</keyword>
<comment type="caution">
    <text evidence="3">The sequence shown here is derived from an EMBL/GenBank/DDBJ whole genome shotgun (WGS) entry which is preliminary data.</text>
</comment>
<evidence type="ECO:0000256" key="1">
    <source>
        <dbReference type="ARBA" id="ARBA00022737"/>
    </source>
</evidence>
<organism evidence="3 4">
    <name type="scientific">Brachionus calyciflorus</name>
    <dbReference type="NCBI Taxonomy" id="104777"/>
    <lineage>
        <taxon>Eukaryota</taxon>
        <taxon>Metazoa</taxon>
        <taxon>Spiralia</taxon>
        <taxon>Gnathifera</taxon>
        <taxon>Rotifera</taxon>
        <taxon>Eurotatoria</taxon>
        <taxon>Monogononta</taxon>
        <taxon>Pseudotrocha</taxon>
        <taxon>Ploima</taxon>
        <taxon>Brachionidae</taxon>
        <taxon>Brachionus</taxon>
    </lineage>
</organism>
<evidence type="ECO:0000313" key="3">
    <source>
        <dbReference type="EMBL" id="CAF0741223.1"/>
    </source>
</evidence>
<evidence type="ECO:0000313" key="4">
    <source>
        <dbReference type="Proteomes" id="UP000663879"/>
    </source>
</evidence>
<accession>A0A813NQR6</accession>
<dbReference type="Pfam" id="PF13271">
    <property type="entry name" value="DUF4062"/>
    <property type="match status" value="1"/>
</dbReference>
<sequence length="794" mass="93610">MSNPRIKIKHDQIKHFFRQNIQLKSNDLVLENSKQSDKTWWLIHQQISNYNSRKSLSSDRVTSDLITLKRSKAIRVFVSSTFTDFFNEREHLVKVVFPELREWCFKRNLDLIECDLRWGVPSDSTTEDTILTCLTEIDRCYEENDGHPFFIGMLGDKYGWVPKYEELPFNITKEYDWVPNISITHMEFLHGALRCRNKNACFFIRDNLTQIPNEYKDKFFESNKLSKSQLDALKKKLKLYHPDQVFHYSCDYDGIDETTGRKKVKLKGFKEFGERALEFLKNSIEKSYPYLEDIYQNENNESIDTDENDNYKKDVFFEEEQSAHDLFIVEKTNFFVGYEHEMTLALNYLNKYNFLVVTGIEGSGNITLELPFDLDHDSRLTLESFIKLLDILKEQNEKEIIVVIDGYDFESNDYFNWFEHFKNMNNLKLIFSCDSSKKVELIFENFVQVDLNCFDDQISRVFIQKYLQKYNKKLNENQMRLILEKSSNNLSPLWLSFVCYELRIFGEYTTIDKKIQNLPFNLSELIKNIINRINMDFPNNIIKEVLCLIGISRNGLPENEIYLLLKSIGFDTNRLEWAQMSRSLKIFLNFSFFQKSYLVEIKHKRVKKVIDEMFLFNIDTINSYHDKLINYYSNISQYRYFSTLELCHHLLLVSKKKELAVFLKTRDAFMYINASYRAFLFNKLRCKYLPIKNDKSNLKMCNICSTKIGNLGSHSLNKNSCFICGSFNFSDGKLAYRCIKHGFKDNLGLANSFICCICKKMITLPNGPASSTVFSNAKLCQFCNTSSCCDLEFD</sequence>
<dbReference type="InterPro" id="IPR051191">
    <property type="entry name" value="DCAF12"/>
</dbReference>
<dbReference type="Proteomes" id="UP000663879">
    <property type="component" value="Unassembled WGS sequence"/>
</dbReference>
<dbReference type="PANTHER" id="PTHR19860">
    <property type="entry name" value="DDB1- AND CUL4-ASSOCIATED FACTOR 12-RELATED"/>
    <property type="match status" value="1"/>
</dbReference>
<dbReference type="GO" id="GO:0080008">
    <property type="term" value="C:Cul4-RING E3 ubiquitin ligase complex"/>
    <property type="evidence" value="ECO:0007669"/>
    <property type="project" value="TreeGrafter"/>
</dbReference>
<dbReference type="InterPro" id="IPR025139">
    <property type="entry name" value="DUF4062"/>
</dbReference>
<feature type="domain" description="DUF4062" evidence="2">
    <location>
        <begin position="75"/>
        <end position="188"/>
    </location>
</feature>
<gene>
    <name evidence="3" type="ORF">OXX778_LOCUS3402</name>
</gene>
<dbReference type="OrthoDB" id="2325716at2759"/>
<dbReference type="EMBL" id="CAJNOC010000299">
    <property type="protein sequence ID" value="CAF0741223.1"/>
    <property type="molecule type" value="Genomic_DNA"/>
</dbReference>
<dbReference type="AlphaFoldDB" id="A0A813NQR6"/>
<protein>
    <recommendedName>
        <fullName evidence="2">DUF4062 domain-containing protein</fullName>
    </recommendedName>
</protein>
<dbReference type="PANTHER" id="PTHR19860:SF42">
    <property type="entry name" value="RING-TYPE DOMAIN-CONTAINING PROTEIN"/>
    <property type="match status" value="1"/>
</dbReference>
<name>A0A813NQR6_9BILA</name>
<reference evidence="3" key="1">
    <citation type="submission" date="2021-02" db="EMBL/GenBank/DDBJ databases">
        <authorList>
            <person name="Nowell W R."/>
        </authorList>
    </citation>
    <scope>NUCLEOTIDE SEQUENCE</scope>
    <source>
        <strain evidence="3">Ploen Becks lab</strain>
    </source>
</reference>
<proteinExistence type="predicted"/>